<accession>A0A1P8WCL0</accession>
<dbReference type="AlphaFoldDB" id="A0A1P8WCL0"/>
<dbReference type="RefSeq" id="WP_077023506.1">
    <property type="nucleotide sequence ID" value="NZ_CP017641.1"/>
</dbReference>
<name>A0A1P8WCL0_9PLAN</name>
<dbReference type="KEGG" id="fmr:Fuma_01399"/>
<keyword evidence="2" id="KW-1185">Reference proteome</keyword>
<dbReference type="EMBL" id="CP017641">
    <property type="protein sequence ID" value="APZ91805.1"/>
    <property type="molecule type" value="Genomic_DNA"/>
</dbReference>
<protein>
    <submittedName>
        <fullName evidence="1">Uncharacterized protein</fullName>
    </submittedName>
</protein>
<evidence type="ECO:0000313" key="2">
    <source>
        <dbReference type="Proteomes" id="UP000187735"/>
    </source>
</evidence>
<sequence length="127" mass="14252">MPSNSLSLPQTLSRDTNFHPASLSDVECTRLPEIRQDWYERGITERNCGLFSASLYPIRDWLRQQASECLGSNMKADSVTLSLLVDDAILLAFEASADWAPVPPSLDWIADFIPQAIHEFEFDHVAA</sequence>
<dbReference type="Proteomes" id="UP000187735">
    <property type="component" value="Chromosome"/>
</dbReference>
<organism evidence="1 2">
    <name type="scientific">Fuerstiella marisgermanici</name>
    <dbReference type="NCBI Taxonomy" id="1891926"/>
    <lineage>
        <taxon>Bacteria</taxon>
        <taxon>Pseudomonadati</taxon>
        <taxon>Planctomycetota</taxon>
        <taxon>Planctomycetia</taxon>
        <taxon>Planctomycetales</taxon>
        <taxon>Planctomycetaceae</taxon>
        <taxon>Fuerstiella</taxon>
    </lineage>
</organism>
<evidence type="ECO:0000313" key="1">
    <source>
        <dbReference type="EMBL" id="APZ91805.1"/>
    </source>
</evidence>
<proteinExistence type="predicted"/>
<gene>
    <name evidence="1" type="ORF">Fuma_01399</name>
</gene>
<reference evidence="1 2" key="1">
    <citation type="journal article" date="2016" name="Front. Microbiol.">
        <title>Fuerstia marisgermanicae gen. nov., sp. nov., an Unusual Member of the Phylum Planctomycetes from the German Wadden Sea.</title>
        <authorList>
            <person name="Kohn T."/>
            <person name="Heuer A."/>
            <person name="Jogler M."/>
            <person name="Vollmers J."/>
            <person name="Boedeker C."/>
            <person name="Bunk B."/>
            <person name="Rast P."/>
            <person name="Borchert D."/>
            <person name="Glockner I."/>
            <person name="Freese H.M."/>
            <person name="Klenk H.P."/>
            <person name="Overmann J."/>
            <person name="Kaster A.K."/>
            <person name="Rohde M."/>
            <person name="Wiegand S."/>
            <person name="Jogler C."/>
        </authorList>
    </citation>
    <scope>NUCLEOTIDE SEQUENCE [LARGE SCALE GENOMIC DNA]</scope>
    <source>
        <strain evidence="1 2">NH11</strain>
    </source>
</reference>